<protein>
    <submittedName>
        <fullName evidence="2">Uncharacterized protein</fullName>
    </submittedName>
</protein>
<evidence type="ECO:0000313" key="2">
    <source>
        <dbReference type="EMBL" id="KAG2214838.1"/>
    </source>
</evidence>
<keyword evidence="3" id="KW-1185">Reference proteome</keyword>
<feature type="region of interest" description="Disordered" evidence="1">
    <location>
        <begin position="46"/>
        <end position="91"/>
    </location>
</feature>
<reference evidence="2 3" key="1">
    <citation type="submission" date="2020-12" db="EMBL/GenBank/DDBJ databases">
        <title>Metabolic potential, ecology and presence of endohyphal bacteria is reflected in genomic diversity of Mucoromycotina.</title>
        <authorList>
            <person name="Muszewska A."/>
            <person name="Okrasinska A."/>
            <person name="Steczkiewicz K."/>
            <person name="Drgas O."/>
            <person name="Orlowska M."/>
            <person name="Perlinska-Lenart U."/>
            <person name="Aleksandrzak-Piekarczyk T."/>
            <person name="Szatraj K."/>
            <person name="Zielenkiewicz U."/>
            <person name="Pilsyk S."/>
            <person name="Malc E."/>
            <person name="Mieczkowski P."/>
            <person name="Kruszewska J.S."/>
            <person name="Biernat P."/>
            <person name="Pawlowska J."/>
        </authorList>
    </citation>
    <scope>NUCLEOTIDE SEQUENCE [LARGE SCALE GENOMIC DNA]</scope>
    <source>
        <strain evidence="2 3">CBS 142.35</strain>
    </source>
</reference>
<proteinExistence type="predicted"/>
<feature type="compositionally biased region" description="Low complexity" evidence="1">
    <location>
        <begin position="54"/>
        <end position="91"/>
    </location>
</feature>
<evidence type="ECO:0000313" key="3">
    <source>
        <dbReference type="Proteomes" id="UP000646827"/>
    </source>
</evidence>
<feature type="non-terminal residue" evidence="2">
    <location>
        <position position="248"/>
    </location>
</feature>
<accession>A0A8H7VFR8</accession>
<sequence>MNPSDYPFPPHNPNQDIYNILWDIRTRVISIETRLTNIENNVGPHPVAGYSISQPAAQQQHQPQQPHYQPHANAHQQQQQQQQPQQDVQLQPQESISLAQYQQIEAENKAEEEREMVAQMYQLPDAAREFGDADIIAKPKFTASKKTIVKNDIIVFLYEEVRILEDDLDSMYEAFLQESRTHRQALEDVWDKNPRAFVKYGSIPTAIKTIEVRKFETNIARMYKVRISRCEKHWIADYFIHSVHNSIK</sequence>
<dbReference type="EMBL" id="JAEPRB010000573">
    <property type="protein sequence ID" value="KAG2214838.1"/>
    <property type="molecule type" value="Genomic_DNA"/>
</dbReference>
<comment type="caution">
    <text evidence="2">The sequence shown here is derived from an EMBL/GenBank/DDBJ whole genome shotgun (WGS) entry which is preliminary data.</text>
</comment>
<dbReference type="AlphaFoldDB" id="A0A8H7VFR8"/>
<gene>
    <name evidence="2" type="ORF">INT45_007998</name>
</gene>
<name>A0A8H7VFR8_9FUNG</name>
<dbReference type="Proteomes" id="UP000646827">
    <property type="component" value="Unassembled WGS sequence"/>
</dbReference>
<evidence type="ECO:0000256" key="1">
    <source>
        <dbReference type="SAM" id="MobiDB-lite"/>
    </source>
</evidence>
<dbReference type="OrthoDB" id="2294983at2759"/>
<organism evidence="2 3">
    <name type="scientific">Circinella minor</name>
    <dbReference type="NCBI Taxonomy" id="1195481"/>
    <lineage>
        <taxon>Eukaryota</taxon>
        <taxon>Fungi</taxon>
        <taxon>Fungi incertae sedis</taxon>
        <taxon>Mucoromycota</taxon>
        <taxon>Mucoromycotina</taxon>
        <taxon>Mucoromycetes</taxon>
        <taxon>Mucorales</taxon>
        <taxon>Lichtheimiaceae</taxon>
        <taxon>Circinella</taxon>
    </lineage>
</organism>